<dbReference type="OrthoDB" id="443318at2759"/>
<keyword evidence="6" id="KW-0325">Glycoprotein</keyword>
<evidence type="ECO:0000256" key="4">
    <source>
        <dbReference type="ARBA" id="ARBA00022729"/>
    </source>
</evidence>
<dbReference type="Pfam" id="PF00450">
    <property type="entry name" value="Peptidase_S10"/>
    <property type="match status" value="1"/>
</dbReference>
<keyword evidence="3 7" id="KW-0645">Protease</keyword>
<keyword evidence="8" id="KW-0472">Membrane</keyword>
<gene>
    <name evidence="10" type="primary">Aste57867_9588</name>
    <name evidence="9" type="ORF">As57867_009550</name>
    <name evidence="10" type="ORF">ASTE57867_9588</name>
</gene>
<evidence type="ECO:0000256" key="1">
    <source>
        <dbReference type="ARBA" id="ARBA00009431"/>
    </source>
</evidence>
<dbReference type="Proteomes" id="UP000332933">
    <property type="component" value="Unassembled WGS sequence"/>
</dbReference>
<keyword evidence="2 7" id="KW-0121">Carboxypeptidase</keyword>
<evidence type="ECO:0000313" key="10">
    <source>
        <dbReference type="EMBL" id="VFT86467.1"/>
    </source>
</evidence>
<sequence>MPLRPPSTDSTKALPRTSSTPWASWAMVLGLIVVGCCGFGLTTQSLFPTAILAHAPPLCDPHVRQSSGYLDVAPDTSYFYWYFEARHNHATAPLVLWLNGGPVASSLAGLLLENGPCRLDLATLRLATNPHSWTEVANVIWLDQPANVGFSEGPSTAPADIGPNVVVFLIQFLLRHPELRGRPLYIAGESYAGHYVPAIAAAILEAKHNQQMMPSSAFLATLSPVLNLRGILIGNGLTNTKVQAQHELDMVFSNAYNIPLIPTDQLDLVKDLRSESVKLLDLCLIDATVCSNATLAFVALQAQVSAYGNRNPFDIRQDCIGQACLMGLDSVTTFLNDPSVQASLGVHQRSKPYQATNPDVFVHFLADVATNYGPFVESILAANVPVLLYAGDADLRCNWRGVDAWPKELKWAGAHGYLAAPLAPYVVNGVEVGQIRTHSLLTFVRVFHAGHMVPRDQPAVALELLTTFLSQRARLT</sequence>
<reference evidence="9" key="2">
    <citation type="submission" date="2019-06" db="EMBL/GenBank/DDBJ databases">
        <title>Genomics analysis of Aphanomyces spp. identifies a new class of oomycete effector associated with host adaptation.</title>
        <authorList>
            <person name="Gaulin E."/>
        </authorList>
    </citation>
    <scope>NUCLEOTIDE SEQUENCE</scope>
    <source>
        <strain evidence="9">CBS 578.67</strain>
    </source>
</reference>
<accession>A0A485KNJ5</accession>
<keyword evidence="5 7" id="KW-0378">Hydrolase</keyword>
<dbReference type="PANTHER" id="PTHR11802">
    <property type="entry name" value="SERINE PROTEASE FAMILY S10 SERINE CARBOXYPEPTIDASE"/>
    <property type="match status" value="1"/>
</dbReference>
<evidence type="ECO:0000256" key="7">
    <source>
        <dbReference type="RuleBase" id="RU361156"/>
    </source>
</evidence>
<evidence type="ECO:0000256" key="3">
    <source>
        <dbReference type="ARBA" id="ARBA00022670"/>
    </source>
</evidence>
<dbReference type="InterPro" id="IPR018202">
    <property type="entry name" value="Ser_caboxypep_ser_AS"/>
</dbReference>
<feature type="transmembrane region" description="Helical" evidence="8">
    <location>
        <begin position="22"/>
        <end position="41"/>
    </location>
</feature>
<name>A0A485KNJ5_9STRA</name>
<protein>
    <recommendedName>
        <fullName evidence="7">Carboxypeptidase</fullName>
        <ecNumber evidence="7">3.4.16.-</ecNumber>
    </recommendedName>
</protein>
<reference evidence="10 11" key="1">
    <citation type="submission" date="2019-03" db="EMBL/GenBank/DDBJ databases">
        <authorList>
            <person name="Gaulin E."/>
            <person name="Dumas B."/>
        </authorList>
    </citation>
    <scope>NUCLEOTIDE SEQUENCE [LARGE SCALE GENOMIC DNA]</scope>
    <source>
        <strain evidence="10">CBS 568.67</strain>
    </source>
</reference>
<evidence type="ECO:0000313" key="11">
    <source>
        <dbReference type="Proteomes" id="UP000332933"/>
    </source>
</evidence>
<dbReference type="PRINTS" id="PR00724">
    <property type="entry name" value="CRBOXYPTASEC"/>
</dbReference>
<dbReference type="GO" id="GO:0004185">
    <property type="term" value="F:serine-type carboxypeptidase activity"/>
    <property type="evidence" value="ECO:0007669"/>
    <property type="project" value="UniProtKB-UniRule"/>
</dbReference>
<evidence type="ECO:0000313" key="9">
    <source>
        <dbReference type="EMBL" id="KAF0699878.1"/>
    </source>
</evidence>
<dbReference type="EMBL" id="VJMH01005152">
    <property type="protein sequence ID" value="KAF0699878.1"/>
    <property type="molecule type" value="Genomic_DNA"/>
</dbReference>
<dbReference type="Gene3D" id="1.10.287.410">
    <property type="match status" value="1"/>
</dbReference>
<proteinExistence type="inferred from homology"/>
<keyword evidence="8" id="KW-1133">Transmembrane helix</keyword>
<keyword evidence="8" id="KW-0812">Transmembrane</keyword>
<dbReference type="GO" id="GO:0006508">
    <property type="term" value="P:proteolysis"/>
    <property type="evidence" value="ECO:0007669"/>
    <property type="project" value="UniProtKB-KW"/>
</dbReference>
<dbReference type="SUPFAM" id="SSF53474">
    <property type="entry name" value="alpha/beta-Hydrolases"/>
    <property type="match status" value="1"/>
</dbReference>
<dbReference type="PROSITE" id="PS00131">
    <property type="entry name" value="CARBOXYPEPT_SER_SER"/>
    <property type="match status" value="1"/>
</dbReference>
<keyword evidence="11" id="KW-1185">Reference proteome</keyword>
<dbReference type="AlphaFoldDB" id="A0A485KNJ5"/>
<dbReference type="EC" id="3.4.16.-" evidence="7"/>
<dbReference type="InterPro" id="IPR001563">
    <property type="entry name" value="Peptidase_S10"/>
</dbReference>
<dbReference type="InterPro" id="IPR029058">
    <property type="entry name" value="AB_hydrolase_fold"/>
</dbReference>
<dbReference type="Gene3D" id="3.40.50.1820">
    <property type="entry name" value="alpha/beta hydrolase"/>
    <property type="match status" value="1"/>
</dbReference>
<evidence type="ECO:0000256" key="5">
    <source>
        <dbReference type="ARBA" id="ARBA00022801"/>
    </source>
</evidence>
<dbReference type="EMBL" id="CAADRA010005173">
    <property type="protein sequence ID" value="VFT86467.1"/>
    <property type="molecule type" value="Genomic_DNA"/>
</dbReference>
<comment type="similarity">
    <text evidence="1 7">Belongs to the peptidase S10 family.</text>
</comment>
<organism evidence="10 11">
    <name type="scientific">Aphanomyces stellatus</name>
    <dbReference type="NCBI Taxonomy" id="120398"/>
    <lineage>
        <taxon>Eukaryota</taxon>
        <taxon>Sar</taxon>
        <taxon>Stramenopiles</taxon>
        <taxon>Oomycota</taxon>
        <taxon>Saprolegniomycetes</taxon>
        <taxon>Saprolegniales</taxon>
        <taxon>Verrucalvaceae</taxon>
        <taxon>Aphanomyces</taxon>
    </lineage>
</organism>
<evidence type="ECO:0000256" key="8">
    <source>
        <dbReference type="SAM" id="Phobius"/>
    </source>
</evidence>
<evidence type="ECO:0000256" key="6">
    <source>
        <dbReference type="ARBA" id="ARBA00023180"/>
    </source>
</evidence>
<dbReference type="PANTHER" id="PTHR11802:SF113">
    <property type="entry name" value="SERINE CARBOXYPEPTIDASE CTSA-4.1"/>
    <property type="match status" value="1"/>
</dbReference>
<keyword evidence="4" id="KW-0732">Signal</keyword>
<evidence type="ECO:0000256" key="2">
    <source>
        <dbReference type="ARBA" id="ARBA00022645"/>
    </source>
</evidence>